<keyword evidence="6 9" id="KW-0210">Decarboxylase</keyword>
<reference evidence="10 11" key="1">
    <citation type="submission" date="2014-08" db="EMBL/GenBank/DDBJ databases">
        <title>Genome sequence of Tetragenococcus muriaticus.</title>
        <authorList>
            <person name="Chuea-nongthon C."/>
            <person name="Rodtong S."/>
            <person name="Yongsawatdigul J."/>
            <person name="Steele J.L."/>
            <person name="Liu X.-y."/>
            <person name="Speers J."/>
            <person name="Glasner J.D."/>
            <person name="Neeno-Eckwall E.C."/>
        </authorList>
    </citation>
    <scope>NUCLEOTIDE SEQUENCE [LARGE SCALE GENOMIC DNA]</scope>
    <source>
        <strain evidence="10 11">3MR10-3</strain>
    </source>
</reference>
<comment type="catalytic activity">
    <reaction evidence="1 9">
        <text>(2S)-2-acetolactate + H(+) = (R)-acetoin + CO2</text>
        <dbReference type="Rhea" id="RHEA:21580"/>
        <dbReference type="ChEBI" id="CHEBI:15378"/>
        <dbReference type="ChEBI" id="CHEBI:15686"/>
        <dbReference type="ChEBI" id="CHEBI:16526"/>
        <dbReference type="ChEBI" id="CHEBI:58476"/>
        <dbReference type="EC" id="4.1.1.5"/>
    </reaction>
</comment>
<dbReference type="Gene3D" id="3.30.1330.80">
    <property type="entry name" value="Hypothetical protein, similar to alpha- acetolactate decarboxylase, domain 2"/>
    <property type="match status" value="2"/>
</dbReference>
<dbReference type="InterPro" id="IPR005128">
    <property type="entry name" value="Acetolactate_a_deCO2ase"/>
</dbReference>
<keyword evidence="7 9" id="KW-0005">Acetoin biosynthesis</keyword>
<dbReference type="PANTHER" id="PTHR35524:SF1">
    <property type="entry name" value="ALPHA-ACETOLACTATE DECARBOXYLASE"/>
    <property type="match status" value="1"/>
</dbReference>
<evidence type="ECO:0000256" key="3">
    <source>
        <dbReference type="ARBA" id="ARBA00007106"/>
    </source>
</evidence>
<name>A0A091C820_9ENTE</name>
<evidence type="ECO:0000256" key="5">
    <source>
        <dbReference type="ARBA" id="ARBA00020164"/>
    </source>
</evidence>
<keyword evidence="11" id="KW-1185">Reference proteome</keyword>
<gene>
    <name evidence="10" type="ORF">TMU3MR103_0532</name>
</gene>
<dbReference type="PIRSF" id="PIRSF001332">
    <property type="entry name" value="Acetolac_decarb"/>
    <property type="match status" value="1"/>
</dbReference>
<evidence type="ECO:0000313" key="10">
    <source>
        <dbReference type="EMBL" id="KFN92297.1"/>
    </source>
</evidence>
<evidence type="ECO:0000256" key="7">
    <source>
        <dbReference type="ARBA" id="ARBA00023061"/>
    </source>
</evidence>
<evidence type="ECO:0000256" key="2">
    <source>
        <dbReference type="ARBA" id="ARBA00005170"/>
    </source>
</evidence>
<dbReference type="CDD" id="cd17299">
    <property type="entry name" value="acetolactate_decarboxylase"/>
    <property type="match status" value="1"/>
</dbReference>
<dbReference type="EC" id="4.1.1.5" evidence="4 9"/>
<accession>A0A091C820</accession>
<evidence type="ECO:0000256" key="1">
    <source>
        <dbReference type="ARBA" id="ARBA00001784"/>
    </source>
</evidence>
<dbReference type="RefSeq" id="WP_028790276.1">
    <property type="nucleotide sequence ID" value="NZ_JPVT01000052.1"/>
</dbReference>
<evidence type="ECO:0000256" key="6">
    <source>
        <dbReference type="ARBA" id="ARBA00022793"/>
    </source>
</evidence>
<dbReference type="PANTHER" id="PTHR35524">
    <property type="entry name" value="ALPHA-ACETOLACTATE DECARBOXYLASE"/>
    <property type="match status" value="1"/>
</dbReference>
<dbReference type="Proteomes" id="UP000029381">
    <property type="component" value="Unassembled WGS sequence"/>
</dbReference>
<dbReference type="UniPathway" id="UPA00626">
    <property type="reaction ID" value="UER00678"/>
</dbReference>
<dbReference type="AlphaFoldDB" id="A0A091C820"/>
<comment type="caution">
    <text evidence="10">The sequence shown here is derived from an EMBL/GenBank/DDBJ whole genome shotgun (WGS) entry which is preliminary data.</text>
</comment>
<sequence>MTGRLFHYNTLGTLMKGGFDGAFSFHNVLKNAGIGIGTVDQLDGELVVLDQHGYRFDVEGQIHEVRPEETTPYAAVIDFVPENKKTLAKKTTKETLEETLTCQFSSKNVFRAVKIQGTFNKIRCRSVQKQEKPYPDLVDVAKDQAEFTAEDITGTLVGIYTPELFGAISATGFHLHFISDDHRFGGHVLAFEIDVPTVEWQTVDTVEQKFPTDNETFMNTEFDYSSVLSDIDQSE</sequence>
<evidence type="ECO:0000313" key="11">
    <source>
        <dbReference type="Proteomes" id="UP000029381"/>
    </source>
</evidence>
<dbReference type="SUPFAM" id="SSF117856">
    <property type="entry name" value="AF0104/ALDC/Ptd012-like"/>
    <property type="match status" value="1"/>
</dbReference>
<dbReference type="NCBIfam" id="TIGR01252">
    <property type="entry name" value="acetolac_decarb"/>
    <property type="match status" value="1"/>
</dbReference>
<proteinExistence type="inferred from homology"/>
<keyword evidence="8 9" id="KW-0456">Lyase</keyword>
<evidence type="ECO:0000256" key="4">
    <source>
        <dbReference type="ARBA" id="ARBA00013204"/>
    </source>
</evidence>
<organism evidence="10 11">
    <name type="scientific">Tetragenococcus muriaticus 3MR10-3</name>
    <dbReference type="NCBI Taxonomy" id="1302648"/>
    <lineage>
        <taxon>Bacteria</taxon>
        <taxon>Bacillati</taxon>
        <taxon>Bacillota</taxon>
        <taxon>Bacilli</taxon>
        <taxon>Lactobacillales</taxon>
        <taxon>Enterococcaceae</taxon>
        <taxon>Tetragenococcus</taxon>
    </lineage>
</organism>
<protein>
    <recommendedName>
        <fullName evidence="5 9">Alpha-acetolactate decarboxylase</fullName>
        <ecNumber evidence="4 9">4.1.1.5</ecNumber>
    </recommendedName>
</protein>
<comment type="similarity">
    <text evidence="3 9">Belongs to the alpha-acetolactate decarboxylase family.</text>
</comment>
<evidence type="ECO:0000256" key="8">
    <source>
        <dbReference type="ARBA" id="ARBA00023239"/>
    </source>
</evidence>
<dbReference type="GO" id="GO:0047605">
    <property type="term" value="F:acetolactate decarboxylase activity"/>
    <property type="evidence" value="ECO:0007669"/>
    <property type="project" value="UniProtKB-UniRule"/>
</dbReference>
<dbReference type="Pfam" id="PF03306">
    <property type="entry name" value="AAL_decarboxy"/>
    <property type="match status" value="1"/>
</dbReference>
<dbReference type="GO" id="GO:0045151">
    <property type="term" value="P:acetoin biosynthetic process"/>
    <property type="evidence" value="ECO:0007669"/>
    <property type="project" value="UniProtKB-UniRule"/>
</dbReference>
<comment type="pathway">
    <text evidence="2 9">Polyol metabolism; (R,R)-butane-2,3-diol biosynthesis; (R,R)-butane-2,3-diol from pyruvate: step 2/3.</text>
</comment>
<evidence type="ECO:0000256" key="9">
    <source>
        <dbReference type="PIRNR" id="PIRNR001332"/>
    </source>
</evidence>
<dbReference type="PATRIC" id="fig|1302648.3.peg.518"/>
<dbReference type="EMBL" id="JPVT01000052">
    <property type="protein sequence ID" value="KFN92297.1"/>
    <property type="molecule type" value="Genomic_DNA"/>
</dbReference>